<accession>A0A0A9ED01</accession>
<name>A0A0A9ED01_ARUDO</name>
<organism evidence="1">
    <name type="scientific">Arundo donax</name>
    <name type="common">Giant reed</name>
    <name type="synonym">Donax arundinaceus</name>
    <dbReference type="NCBI Taxonomy" id="35708"/>
    <lineage>
        <taxon>Eukaryota</taxon>
        <taxon>Viridiplantae</taxon>
        <taxon>Streptophyta</taxon>
        <taxon>Embryophyta</taxon>
        <taxon>Tracheophyta</taxon>
        <taxon>Spermatophyta</taxon>
        <taxon>Magnoliopsida</taxon>
        <taxon>Liliopsida</taxon>
        <taxon>Poales</taxon>
        <taxon>Poaceae</taxon>
        <taxon>PACMAD clade</taxon>
        <taxon>Arundinoideae</taxon>
        <taxon>Arundineae</taxon>
        <taxon>Arundo</taxon>
    </lineage>
</organism>
<sequence>MQVLGNGGISSGSSILPMGQRILTPSINRDSIPLSAS</sequence>
<proteinExistence type="predicted"/>
<evidence type="ECO:0000313" key="1">
    <source>
        <dbReference type="EMBL" id="JAD98589.1"/>
    </source>
</evidence>
<reference evidence="1" key="2">
    <citation type="journal article" date="2015" name="Data Brief">
        <title>Shoot transcriptome of the giant reed, Arundo donax.</title>
        <authorList>
            <person name="Barrero R.A."/>
            <person name="Guerrero F.D."/>
            <person name="Moolhuijzen P."/>
            <person name="Goolsby J.A."/>
            <person name="Tidwell J."/>
            <person name="Bellgard S.E."/>
            <person name="Bellgard M.I."/>
        </authorList>
    </citation>
    <scope>NUCLEOTIDE SEQUENCE</scope>
    <source>
        <tissue evidence="1">Shoot tissue taken approximately 20 cm above the soil surface</tissue>
    </source>
</reference>
<reference evidence="1" key="1">
    <citation type="submission" date="2014-09" db="EMBL/GenBank/DDBJ databases">
        <authorList>
            <person name="Magalhaes I.L.F."/>
            <person name="Oliveira U."/>
            <person name="Santos F.R."/>
            <person name="Vidigal T.H.D.A."/>
            <person name="Brescovit A.D."/>
            <person name="Santos A.J."/>
        </authorList>
    </citation>
    <scope>NUCLEOTIDE SEQUENCE</scope>
    <source>
        <tissue evidence="1">Shoot tissue taken approximately 20 cm above the soil surface</tissue>
    </source>
</reference>
<protein>
    <submittedName>
        <fullName evidence="1">Uncharacterized protein</fullName>
    </submittedName>
</protein>
<dbReference type="EMBL" id="GBRH01199306">
    <property type="protein sequence ID" value="JAD98589.1"/>
    <property type="molecule type" value="Transcribed_RNA"/>
</dbReference>
<dbReference type="AlphaFoldDB" id="A0A0A9ED01"/>